<organism evidence="2">
    <name type="scientific">Plasmodium vivax</name>
    <name type="common">malaria parasite P. vivax</name>
    <dbReference type="NCBI Taxonomy" id="5855"/>
    <lineage>
        <taxon>Eukaryota</taxon>
        <taxon>Sar</taxon>
        <taxon>Alveolata</taxon>
        <taxon>Apicomplexa</taxon>
        <taxon>Aconoidasida</taxon>
        <taxon>Haemosporida</taxon>
        <taxon>Plasmodiidae</taxon>
        <taxon>Plasmodium</taxon>
        <taxon>Plasmodium (Plasmodium)</taxon>
    </lineage>
</organism>
<gene>
    <name evidence="2" type="ORF">PVP01_0010290</name>
</gene>
<feature type="compositionally biased region" description="Polar residues" evidence="1">
    <location>
        <begin position="297"/>
        <end position="312"/>
    </location>
</feature>
<sequence>MSRNPPKYFTYHDYITVKKSFVYDPDGEFNISFVNDIIKRIHNTLEKELLLHKTFYELKKFISRNHSFLEYGKEKCCNYINYWLNKTVRDSEYGVNKEKFKFFDEFMQRDPKASDGPFNCISKLSYMDTDSFQKMKKLYDLYDYFTELKEHEDSSTLCRSISDLAKKYESMMREYEKDNKLCNMLTNLRGVIERDKLVAKDICEKNTFDSFILKIDPPREEQKEVTAHAYRGISGEARPPKHSSVSSPQVHRGISVETRPTNPVSASLPQAHGRSPGETHTRPLVTAPSSRVHDRNSVQTPTPTAVSVSLSQAKGLERQAGGESERTLSVPQEQFPRPLPLLLPQPSLEQSEPLESSEADEYGGPKGLTETESELQQEPQEQGYRPGYGVYHFSKDGRYISPEEGYPPADSMMPTFNTDSIIGTIKDAVSNVLESVEPVPVLGVSGGMGALYLLFK</sequence>
<evidence type="ECO:0000313" key="2">
    <source>
        <dbReference type="EMBL" id="VVA00316.1"/>
    </source>
</evidence>
<feature type="compositionally biased region" description="Polar residues" evidence="1">
    <location>
        <begin position="258"/>
        <end position="268"/>
    </location>
</feature>
<dbReference type="VEuPathDB" id="PlasmoDB:PVPAM_130062700"/>
<name>A0A565A648_PLAVI</name>
<protein>
    <submittedName>
        <fullName evidence="2">VIR protein</fullName>
    </submittedName>
</protein>
<dbReference type="AlphaFoldDB" id="A0A565A648"/>
<evidence type="ECO:0000256" key="1">
    <source>
        <dbReference type="SAM" id="MobiDB-lite"/>
    </source>
</evidence>
<dbReference type="Proteomes" id="UP000220605">
    <property type="component" value="Unassembled WGS sequence"/>
</dbReference>
<dbReference type="VEuPathDB" id="PlasmoDB:PVW1_050043000"/>
<dbReference type="VEuPathDB" id="PlasmoDB:PVP01_0010290"/>
<dbReference type="VEuPathDB" id="PlasmoDB:PVX_018655"/>
<feature type="compositionally biased region" description="Low complexity" evidence="1">
    <location>
        <begin position="344"/>
        <end position="354"/>
    </location>
</feature>
<dbReference type="Pfam" id="PF05795">
    <property type="entry name" value="Plasmodium_Vir"/>
    <property type="match status" value="1"/>
</dbReference>
<dbReference type="InterPro" id="IPR008780">
    <property type="entry name" value="Plasmodium_Vir"/>
</dbReference>
<accession>A0A565A648</accession>
<feature type="non-terminal residue" evidence="2">
    <location>
        <position position="456"/>
    </location>
</feature>
<proteinExistence type="predicted"/>
<dbReference type="EMBL" id="FLZR02000090">
    <property type="protein sequence ID" value="VVA00316.1"/>
    <property type="molecule type" value="Genomic_DNA"/>
</dbReference>
<reference evidence="2" key="1">
    <citation type="submission" date="2016-07" db="EMBL/GenBank/DDBJ databases">
        <authorList>
            <consortium name="Pathogen Informatics"/>
        </authorList>
    </citation>
    <scope>NUCLEOTIDE SEQUENCE</scope>
</reference>
<dbReference type="OrthoDB" id="389398at2759"/>
<feature type="region of interest" description="Disordered" evidence="1">
    <location>
        <begin position="231"/>
        <end position="386"/>
    </location>
</feature>